<dbReference type="CDD" id="cd02980">
    <property type="entry name" value="TRX_Fd_family"/>
    <property type="match status" value="1"/>
</dbReference>
<dbReference type="Gene3D" id="3.40.30.10">
    <property type="entry name" value="Glutaredoxin"/>
    <property type="match status" value="1"/>
</dbReference>
<dbReference type="OrthoDB" id="9807975at2"/>
<dbReference type="STRING" id="1121883.SAMN02745226_00738"/>
<dbReference type="Proteomes" id="UP000184207">
    <property type="component" value="Unassembled WGS sequence"/>
</dbReference>
<reference evidence="2" key="1">
    <citation type="submission" date="2016-12" db="EMBL/GenBank/DDBJ databases">
        <authorList>
            <person name="Varghese N."/>
            <person name="Submissions S."/>
        </authorList>
    </citation>
    <scope>NUCLEOTIDE SEQUENCE [LARGE SCALE GENOMIC DNA]</scope>
    <source>
        <strain evidence="2">DSM 13020</strain>
    </source>
</reference>
<name>A0A1M7SCC9_FERGO</name>
<dbReference type="RefSeq" id="WP_084634343.1">
    <property type="nucleotide sequence ID" value="NZ_FRDJ01000003.1"/>
</dbReference>
<evidence type="ECO:0000313" key="1">
    <source>
        <dbReference type="EMBL" id="SHN56155.1"/>
    </source>
</evidence>
<organism evidence="1 2">
    <name type="scientific">Fervidobacterium gondwanense DSM 13020</name>
    <dbReference type="NCBI Taxonomy" id="1121883"/>
    <lineage>
        <taxon>Bacteria</taxon>
        <taxon>Thermotogati</taxon>
        <taxon>Thermotogota</taxon>
        <taxon>Thermotogae</taxon>
        <taxon>Thermotogales</taxon>
        <taxon>Fervidobacteriaceae</taxon>
        <taxon>Fervidobacterium</taxon>
    </lineage>
</organism>
<sequence length="91" mass="9901">MIEDNSSRIIVQICLGSSCHLKGAYRIVETLKSRLGDVVDLRGSLCMGRCAEGINIKAGEELIPNVSENNLESVIECIIRRAGVHDATDCK</sequence>
<protein>
    <submittedName>
        <fullName evidence="1">Thioredoxin-like [2Fe-2S] ferredoxin</fullName>
    </submittedName>
</protein>
<dbReference type="SUPFAM" id="SSF52833">
    <property type="entry name" value="Thioredoxin-like"/>
    <property type="match status" value="1"/>
</dbReference>
<dbReference type="InterPro" id="IPR036249">
    <property type="entry name" value="Thioredoxin-like_sf"/>
</dbReference>
<dbReference type="AlphaFoldDB" id="A0A1M7SCC9"/>
<evidence type="ECO:0000313" key="2">
    <source>
        <dbReference type="Proteomes" id="UP000184207"/>
    </source>
</evidence>
<proteinExistence type="predicted"/>
<keyword evidence="2" id="KW-1185">Reference proteome</keyword>
<dbReference type="EMBL" id="FRDJ01000003">
    <property type="protein sequence ID" value="SHN56155.1"/>
    <property type="molecule type" value="Genomic_DNA"/>
</dbReference>
<dbReference type="Pfam" id="PF01257">
    <property type="entry name" value="2Fe-2S_thioredx"/>
    <property type="match status" value="1"/>
</dbReference>
<accession>A0A1M7SCC9</accession>
<gene>
    <name evidence="1" type="ORF">SAMN02745226_00738</name>
</gene>